<evidence type="ECO:0000256" key="2">
    <source>
        <dbReference type="ARBA" id="ARBA00022679"/>
    </source>
</evidence>
<dbReference type="CDD" id="cd03784">
    <property type="entry name" value="GT1_Gtf-like"/>
    <property type="match status" value="1"/>
</dbReference>
<sequence>MVKLAELVFIPFPCIGHLVSAVELAKLLVQRDERISVTVLLISVPLDPTIQAYVNSLSSNNRIQYIKLPQETIPTDGEPELFLYRIVENHKQPVKDAVTQLAMNANRGTDSSQLAGFVVDMMCSAMIDVADEFGVPTYVFHPASAGFLAIAFHLQSIHDQHNGDAIEFNNPEAELQAPSCANPVPYKALPDFIPGGVSTKAFYNLVRKYRETKGILINTFMELESGAIGSMADGEIPPLYPIGPVINLKTEVEIESSIIIKWLDEQPDSSVVFLCFGSYGSFGSDQTKEIALALEKSGMRFLWTLRKPPPKGKIEYPKDMSDFEEFLPDGFLNRTADVGKVIGWAPQIEILCHRAIGGFVSHCGWNSTLESIYSGVPIATWPQYSEQQLNAFQLVKEYKLAQEIRMDYRKKFGADEHEDVVTAEEIINGLRALMEKDCGTRRRMKEMRDISKKVVTDGGSSHAFLGKFIDDVINNMPRHH</sequence>
<evidence type="ECO:0000256" key="1">
    <source>
        <dbReference type="ARBA" id="ARBA00009995"/>
    </source>
</evidence>
<dbReference type="InterPro" id="IPR002213">
    <property type="entry name" value="UDP_glucos_trans"/>
</dbReference>
<accession>A0A4P2X5R2</accession>
<dbReference type="InterPro" id="IPR035595">
    <property type="entry name" value="UDP_glycos_trans_CS"/>
</dbReference>
<dbReference type="Pfam" id="PF00201">
    <property type="entry name" value="UDPGT"/>
    <property type="match status" value="1"/>
</dbReference>
<gene>
    <name evidence="5" type="primary">PtUGT9</name>
</gene>
<dbReference type="GO" id="GO:0035251">
    <property type="term" value="F:UDP-glucosyltransferase activity"/>
    <property type="evidence" value="ECO:0007669"/>
    <property type="project" value="InterPro"/>
</dbReference>
<dbReference type="Gene3D" id="3.40.50.2000">
    <property type="entry name" value="Glycogen Phosphorylase B"/>
    <property type="match status" value="2"/>
</dbReference>
<dbReference type="AlphaFoldDB" id="A0A4P2X5R2"/>
<dbReference type="FunFam" id="3.40.50.2000:FF:000056">
    <property type="entry name" value="Glycosyltransferase"/>
    <property type="match status" value="1"/>
</dbReference>
<reference evidence="5" key="1">
    <citation type="submission" date="2019-04" db="EMBL/GenBank/DDBJ databases">
        <title>Discovery of genes involved in onjisaponin biosynthesis from Polygala tenuifolia.</title>
        <authorList>
            <person name="Yasukawa A."/>
            <person name="Yamamura Y."/>
            <person name="Lee J-B."/>
        </authorList>
    </citation>
    <scope>NUCLEOTIDE SEQUENCE</scope>
</reference>
<dbReference type="SUPFAM" id="SSF53756">
    <property type="entry name" value="UDP-Glycosyltransferase/glycogen phosphorylase"/>
    <property type="match status" value="1"/>
</dbReference>
<protein>
    <recommendedName>
        <fullName evidence="4">Glycosyltransferase</fullName>
        <ecNumber evidence="4">2.4.1.-</ecNumber>
    </recommendedName>
</protein>
<evidence type="ECO:0000313" key="5">
    <source>
        <dbReference type="EMBL" id="BBK15468.1"/>
    </source>
</evidence>
<dbReference type="EC" id="2.4.1.-" evidence="4"/>
<organism evidence="5">
    <name type="scientific">Polygala tenuifolia</name>
    <dbReference type="NCBI Taxonomy" id="355332"/>
    <lineage>
        <taxon>Eukaryota</taxon>
        <taxon>Viridiplantae</taxon>
        <taxon>Streptophyta</taxon>
        <taxon>Embryophyta</taxon>
        <taxon>Tracheophyta</taxon>
        <taxon>Spermatophyta</taxon>
        <taxon>Magnoliopsida</taxon>
        <taxon>eudicotyledons</taxon>
        <taxon>Gunneridae</taxon>
        <taxon>Pentapetalae</taxon>
        <taxon>rosids</taxon>
        <taxon>fabids</taxon>
        <taxon>Fabales</taxon>
        <taxon>Polygalaceae</taxon>
        <taxon>Polygala</taxon>
    </lineage>
</organism>
<dbReference type="PANTHER" id="PTHR48048">
    <property type="entry name" value="GLYCOSYLTRANSFERASE"/>
    <property type="match status" value="1"/>
</dbReference>
<dbReference type="PROSITE" id="PS00375">
    <property type="entry name" value="UDPGT"/>
    <property type="match status" value="1"/>
</dbReference>
<comment type="similarity">
    <text evidence="1 3">Belongs to the UDP-glycosyltransferase family.</text>
</comment>
<evidence type="ECO:0000256" key="4">
    <source>
        <dbReference type="RuleBase" id="RU362057"/>
    </source>
</evidence>
<dbReference type="InterPro" id="IPR050481">
    <property type="entry name" value="UDP-glycosyltransf_plant"/>
</dbReference>
<proteinExistence type="evidence at transcript level"/>
<name>A0A4P2X5R2_9FABA</name>
<dbReference type="PANTHER" id="PTHR48048:SF45">
    <property type="entry name" value="GLYCOSYLTRANSFERASE"/>
    <property type="match status" value="1"/>
</dbReference>
<dbReference type="EMBL" id="LC475446">
    <property type="protein sequence ID" value="BBK15468.1"/>
    <property type="molecule type" value="mRNA"/>
</dbReference>
<evidence type="ECO:0000256" key="3">
    <source>
        <dbReference type="RuleBase" id="RU003718"/>
    </source>
</evidence>
<keyword evidence="3" id="KW-0328">Glycosyltransferase</keyword>
<keyword evidence="2 3" id="KW-0808">Transferase</keyword>